<keyword evidence="4 9" id="KW-0378">Hydrolase</keyword>
<keyword evidence="5 9" id="KW-0862">Zinc</keyword>
<dbReference type="GO" id="GO:0008270">
    <property type="term" value="F:zinc ion binding"/>
    <property type="evidence" value="ECO:0007669"/>
    <property type="project" value="UniProtKB-UniRule"/>
</dbReference>
<dbReference type="Proteomes" id="UP001295444">
    <property type="component" value="Chromosome 02"/>
</dbReference>
<feature type="active site" evidence="9">
    <location>
        <position position="167"/>
    </location>
</feature>
<organism evidence="13 14">
    <name type="scientific">Pelobates cultripes</name>
    <name type="common">Western spadefoot toad</name>
    <dbReference type="NCBI Taxonomy" id="61616"/>
    <lineage>
        <taxon>Eukaryota</taxon>
        <taxon>Metazoa</taxon>
        <taxon>Chordata</taxon>
        <taxon>Craniata</taxon>
        <taxon>Vertebrata</taxon>
        <taxon>Euteleostomi</taxon>
        <taxon>Amphibia</taxon>
        <taxon>Batrachia</taxon>
        <taxon>Anura</taxon>
        <taxon>Pelobatoidea</taxon>
        <taxon>Pelobatidae</taxon>
        <taxon>Pelobates</taxon>
    </lineage>
</organism>
<keyword evidence="3 10" id="KW-0732">Signal</keyword>
<dbReference type="PRINTS" id="PR00480">
    <property type="entry name" value="ASTACIN"/>
</dbReference>
<evidence type="ECO:0000256" key="1">
    <source>
        <dbReference type="ARBA" id="ARBA00022670"/>
    </source>
</evidence>
<feature type="disulfide bond" evidence="9">
    <location>
        <begin position="74"/>
        <end position="77"/>
    </location>
</feature>
<proteinExistence type="predicted"/>
<dbReference type="InterPro" id="IPR001506">
    <property type="entry name" value="Peptidase_M12A"/>
</dbReference>
<reference evidence="13" key="1">
    <citation type="submission" date="2022-03" db="EMBL/GenBank/DDBJ databases">
        <authorList>
            <person name="Alioto T."/>
            <person name="Alioto T."/>
            <person name="Gomez Garrido J."/>
        </authorList>
    </citation>
    <scope>NUCLEOTIDE SEQUENCE</scope>
</reference>
<keyword evidence="14" id="KW-1185">Reference proteome</keyword>
<dbReference type="PANTHER" id="PTHR10127">
    <property type="entry name" value="DISCOIDIN, CUB, EGF, LAMININ , AND ZINC METALLOPROTEASE DOMAIN CONTAINING"/>
    <property type="match status" value="1"/>
</dbReference>
<keyword evidence="6 9" id="KW-0482">Metalloprotease</keyword>
<dbReference type="PROSITE" id="PS51864">
    <property type="entry name" value="ASTACIN"/>
    <property type="match status" value="1"/>
</dbReference>
<dbReference type="SMART" id="SM00042">
    <property type="entry name" value="CUB"/>
    <property type="match status" value="2"/>
</dbReference>
<dbReference type="InterPro" id="IPR017370">
    <property type="entry name" value="Hatching_enzyme_Uvs2-like"/>
</dbReference>
<dbReference type="Pfam" id="PF00431">
    <property type="entry name" value="CUB"/>
    <property type="match status" value="2"/>
</dbReference>
<comment type="caution">
    <text evidence="8">Lacks conserved residue(s) required for the propagation of feature annotation.</text>
</comment>
<dbReference type="PIRSF" id="PIRSF038057">
    <property type="entry name" value="Hatching_enzyme_Uvs2"/>
    <property type="match status" value="1"/>
</dbReference>
<accession>A0AAD1R985</accession>
<evidence type="ECO:0000256" key="8">
    <source>
        <dbReference type="PROSITE-ProRule" id="PRU00059"/>
    </source>
</evidence>
<dbReference type="EC" id="3.4.24.-" evidence="10"/>
<evidence type="ECO:0000313" key="14">
    <source>
        <dbReference type="Proteomes" id="UP001295444"/>
    </source>
</evidence>
<evidence type="ECO:0000256" key="7">
    <source>
        <dbReference type="ARBA" id="ARBA00023157"/>
    </source>
</evidence>
<dbReference type="GO" id="GO:0004222">
    <property type="term" value="F:metalloendopeptidase activity"/>
    <property type="evidence" value="ECO:0007669"/>
    <property type="project" value="UniProtKB-UniRule"/>
</dbReference>
<evidence type="ECO:0000259" key="12">
    <source>
        <dbReference type="PROSITE" id="PS51864"/>
    </source>
</evidence>
<evidence type="ECO:0000259" key="11">
    <source>
        <dbReference type="PROSITE" id="PS01180"/>
    </source>
</evidence>
<dbReference type="Gene3D" id="3.40.390.10">
    <property type="entry name" value="Collagenase (Catalytic Domain)"/>
    <property type="match status" value="1"/>
</dbReference>
<keyword evidence="2 9" id="KW-0479">Metal-binding</keyword>
<feature type="domain" description="Peptidase M12A" evidence="12">
    <location>
        <begin position="70"/>
        <end position="267"/>
    </location>
</feature>
<feature type="binding site" evidence="9">
    <location>
        <position position="176"/>
    </location>
    <ligand>
        <name>Zn(2+)</name>
        <dbReference type="ChEBI" id="CHEBI:29105"/>
        <note>catalytic</note>
    </ligand>
</feature>
<dbReference type="InterPro" id="IPR006026">
    <property type="entry name" value="Peptidase_Metallo"/>
</dbReference>
<dbReference type="CDD" id="cd00041">
    <property type="entry name" value="CUB"/>
    <property type="match status" value="2"/>
</dbReference>
<keyword evidence="7 9" id="KW-1015">Disulfide bond</keyword>
<protein>
    <recommendedName>
        <fullName evidence="10">Metalloendopeptidase</fullName>
        <ecNumber evidence="10">3.4.24.-</ecNumber>
    </recommendedName>
</protein>
<dbReference type="InterPro" id="IPR024079">
    <property type="entry name" value="MetalloPept_cat_dom_sf"/>
</dbReference>
<dbReference type="FunFam" id="3.40.390.10:FF:000040">
    <property type="entry name" value="Metalloendopeptidase"/>
    <property type="match status" value="1"/>
</dbReference>
<evidence type="ECO:0000256" key="2">
    <source>
        <dbReference type="ARBA" id="ARBA00022723"/>
    </source>
</evidence>
<gene>
    <name evidence="13" type="ORF">PECUL_23A010878</name>
</gene>
<dbReference type="Pfam" id="PF01400">
    <property type="entry name" value="Astacin"/>
    <property type="match status" value="1"/>
</dbReference>
<dbReference type="AlphaFoldDB" id="A0AAD1R985"/>
<comment type="cofactor">
    <cofactor evidence="9 10">
        <name>Zn(2+)</name>
        <dbReference type="ChEBI" id="CHEBI:29105"/>
    </cofactor>
    <text evidence="9 10">Binds 1 zinc ion per subunit.</text>
</comment>
<dbReference type="Gene3D" id="2.60.120.290">
    <property type="entry name" value="Spermadhesin, CUB domain"/>
    <property type="match status" value="2"/>
</dbReference>
<dbReference type="SUPFAM" id="SSF55486">
    <property type="entry name" value="Metalloproteases ('zincins'), catalytic domain"/>
    <property type="match status" value="1"/>
</dbReference>
<feature type="chain" id="PRO_5041769562" description="Metalloendopeptidase" evidence="10">
    <location>
        <begin position="20"/>
        <end position="498"/>
    </location>
</feature>
<dbReference type="SMART" id="SM00235">
    <property type="entry name" value="ZnMc"/>
    <property type="match status" value="1"/>
</dbReference>
<evidence type="ECO:0000256" key="4">
    <source>
        <dbReference type="ARBA" id="ARBA00022801"/>
    </source>
</evidence>
<keyword evidence="1 9" id="KW-0645">Protease</keyword>
<feature type="domain" description="CUB" evidence="11">
    <location>
        <begin position="269"/>
        <end position="381"/>
    </location>
</feature>
<feature type="binding site" evidence="9">
    <location>
        <position position="166"/>
    </location>
    <ligand>
        <name>Zn(2+)</name>
        <dbReference type="ChEBI" id="CHEBI:29105"/>
        <note>catalytic</note>
    </ligand>
</feature>
<evidence type="ECO:0000256" key="10">
    <source>
        <dbReference type="RuleBase" id="RU361183"/>
    </source>
</evidence>
<evidence type="ECO:0000256" key="5">
    <source>
        <dbReference type="ARBA" id="ARBA00022833"/>
    </source>
</evidence>
<evidence type="ECO:0000313" key="13">
    <source>
        <dbReference type="EMBL" id="CAH2245734.1"/>
    </source>
</evidence>
<dbReference type="InterPro" id="IPR035914">
    <property type="entry name" value="Sperma_CUB_dom_sf"/>
</dbReference>
<evidence type="ECO:0000256" key="9">
    <source>
        <dbReference type="PROSITE-ProRule" id="PRU01211"/>
    </source>
</evidence>
<feature type="signal peptide" evidence="10">
    <location>
        <begin position="1"/>
        <end position="19"/>
    </location>
</feature>
<dbReference type="PROSITE" id="PS01180">
    <property type="entry name" value="CUB"/>
    <property type="match status" value="2"/>
</dbReference>
<feature type="domain" description="CUB" evidence="11">
    <location>
        <begin position="383"/>
        <end position="495"/>
    </location>
</feature>
<dbReference type="InterPro" id="IPR000859">
    <property type="entry name" value="CUB_dom"/>
</dbReference>
<dbReference type="FunFam" id="2.60.120.290:FF:000013">
    <property type="entry name" value="Membrane frizzled-related protein"/>
    <property type="match status" value="1"/>
</dbReference>
<dbReference type="GO" id="GO:0006508">
    <property type="term" value="P:proteolysis"/>
    <property type="evidence" value="ECO:0007669"/>
    <property type="project" value="UniProtKB-KW"/>
</dbReference>
<dbReference type="SUPFAM" id="SSF49854">
    <property type="entry name" value="Spermadhesin, CUB domain"/>
    <property type="match status" value="2"/>
</dbReference>
<evidence type="ECO:0000256" key="6">
    <source>
        <dbReference type="ARBA" id="ARBA00023049"/>
    </source>
</evidence>
<dbReference type="EMBL" id="OW240913">
    <property type="protein sequence ID" value="CAH2245734.1"/>
    <property type="molecule type" value="Genomic_DNA"/>
</dbReference>
<dbReference type="PANTHER" id="PTHR10127:SF899">
    <property type="entry name" value="ASTACIN-LIKE METALLOENDOPEPTIDASE-RELATED"/>
    <property type="match status" value="1"/>
</dbReference>
<feature type="binding site" evidence="9">
    <location>
        <position position="170"/>
    </location>
    <ligand>
        <name>Zn(2+)</name>
        <dbReference type="ChEBI" id="CHEBI:29105"/>
        <note>catalytic</note>
    </ligand>
</feature>
<name>A0AAD1R985_PELCU</name>
<evidence type="ECO:0000256" key="3">
    <source>
        <dbReference type="ARBA" id="ARBA00022729"/>
    </source>
</evidence>
<sequence>MELLMVLVIFAAGWTRYQSFPIQDTYQDTNGNSPIVTNDTKTIFELIEDVNEGISMPLRGGDIAYPFARSAINCDGCIWDISPNGMVYVPYIISKKFTDSDISVITSAMKEFEAMTCVKFVSRTSERDHISIETERGCWSDIGKFGGRQSVNLDRSGCIFYGVIQHELMHSLGFFHEHARSDRDNHIKLIWQYIKTEAKGNFDIEDTNNLGLPYDYSSVMHYQKSSFTNTPGQATIIPIPDPTAPIGQRIGMSHLDIMKINKLYQCNLCRFKLSDNSGSFSTDDILPGLNGDNCLWLIQVPKKVYLQLSDIHVPSSNGCNDNYIKIYDGTNTLAPVLLNNTCGNVTLPPIISSGNQILLEFGSTQLKTTKTPKWNATYTTVSYGATFSKDNGVLLSPQYPKMYPNNVDGLWTIIAPVGSKVHLCFSSFILQPSSPCSNDYVTIIDGAMLTGPVLGTYCGSDTPPALVSSGNVMMVQFHTDSHVTYNGFAASYWFVNSN</sequence>